<dbReference type="AlphaFoldDB" id="A0A642VEC9"/>
<protein>
    <recommendedName>
        <fullName evidence="3">Choline kinase N-terminal domain-containing protein</fullName>
    </recommendedName>
</protein>
<accession>A0A642VEC9</accession>
<comment type="caution">
    <text evidence="4">The sequence shown here is derived from an EMBL/GenBank/DDBJ whole genome shotgun (WGS) entry which is preliminary data.</text>
</comment>
<comment type="similarity">
    <text evidence="1">Belongs to the choline/ethanolamine kinase family.</text>
</comment>
<feature type="region of interest" description="Disordered" evidence="2">
    <location>
        <begin position="1"/>
        <end position="26"/>
    </location>
</feature>
<dbReference type="InterPro" id="IPR011009">
    <property type="entry name" value="Kinase-like_dom_sf"/>
</dbReference>
<dbReference type="InterPro" id="IPR007521">
    <property type="entry name" value="Choline_kin_N"/>
</dbReference>
<feature type="domain" description="Choline kinase N-terminal" evidence="3">
    <location>
        <begin position="31"/>
        <end position="70"/>
    </location>
</feature>
<dbReference type="PANTHER" id="PTHR22603">
    <property type="entry name" value="CHOLINE/ETHANOALAMINE KINASE"/>
    <property type="match status" value="1"/>
</dbReference>
<dbReference type="Gene3D" id="3.30.200.20">
    <property type="entry name" value="Phosphorylase Kinase, domain 1"/>
    <property type="match status" value="1"/>
</dbReference>
<dbReference type="Pfam" id="PF04428">
    <property type="entry name" value="Choline_kin_N"/>
    <property type="match status" value="1"/>
</dbReference>
<keyword evidence="5" id="KW-1185">Reference proteome</keyword>
<dbReference type="Pfam" id="PF01633">
    <property type="entry name" value="Choline_kinase"/>
    <property type="match status" value="1"/>
</dbReference>
<gene>
    <name evidence="4" type="ORF">TRICI_000059</name>
</gene>
<proteinExistence type="inferred from homology"/>
<dbReference type="EMBL" id="SWFS01000011">
    <property type="protein sequence ID" value="KAA8917751.1"/>
    <property type="molecule type" value="Genomic_DNA"/>
</dbReference>
<dbReference type="CDD" id="cd05157">
    <property type="entry name" value="ETNK_euk"/>
    <property type="match status" value="1"/>
</dbReference>
<evidence type="ECO:0000313" key="5">
    <source>
        <dbReference type="Proteomes" id="UP000761534"/>
    </source>
</evidence>
<organism evidence="4 5">
    <name type="scientific">Trichomonascus ciferrii</name>
    <dbReference type="NCBI Taxonomy" id="44093"/>
    <lineage>
        <taxon>Eukaryota</taxon>
        <taxon>Fungi</taxon>
        <taxon>Dikarya</taxon>
        <taxon>Ascomycota</taxon>
        <taxon>Saccharomycotina</taxon>
        <taxon>Dipodascomycetes</taxon>
        <taxon>Dipodascales</taxon>
        <taxon>Trichomonascaceae</taxon>
        <taxon>Trichomonascus</taxon>
        <taxon>Trichomonascus ciferrii complex</taxon>
    </lineage>
</organism>
<dbReference type="Gene3D" id="3.90.1200.10">
    <property type="match status" value="1"/>
</dbReference>
<dbReference type="VEuPathDB" id="FungiDB:TRICI_000059"/>
<dbReference type="SUPFAM" id="SSF56112">
    <property type="entry name" value="Protein kinase-like (PK-like)"/>
    <property type="match status" value="1"/>
</dbReference>
<dbReference type="GO" id="GO:0004103">
    <property type="term" value="F:choline kinase activity"/>
    <property type="evidence" value="ECO:0007669"/>
    <property type="project" value="TreeGrafter"/>
</dbReference>
<dbReference type="GO" id="GO:0006646">
    <property type="term" value="P:phosphatidylethanolamine biosynthetic process"/>
    <property type="evidence" value="ECO:0007669"/>
    <property type="project" value="TreeGrafter"/>
</dbReference>
<dbReference type="OrthoDB" id="10267235at2759"/>
<evidence type="ECO:0000256" key="1">
    <source>
        <dbReference type="ARBA" id="ARBA00038211"/>
    </source>
</evidence>
<feature type="region of interest" description="Disordered" evidence="2">
    <location>
        <begin position="421"/>
        <end position="450"/>
    </location>
</feature>
<sequence length="493" mass="57583">MVLTKTPSIKIRRRRSTSSEDGEAARKQDDIPAVKYFLDNRLPVLYFKQDILKLIHDLRIPKWKRVEMDMAGDMVVSRISGALTNAIYSVEAPSYIKEIIKATFSSANADGGMLQHHGISNYKHFLPPKLLLRVYGPQVGHLIDRDHELEVLERLALREMGPRLLGTFTNGRFEQFLDADPLTKEDLWNHEVSAQIAKRMRELHDGLGLLEKERSKGPAIWSCYDHWITRGIEVLKILEEREPGAIKRILHSDLDSFLEVVKKYRAWIVSQHGGEEQLKKELVFAHNDTQYGNILRYQPPKGSPLLAPKNEHRQLVVIDFEYSAQNPRAVDICNHFCEWMSDYHHEELSYHIWEDRYPDRNSQINFIQAYVEHGSKDFNEEEMDKEVNQLLHEVKNWRPALHVYWAVWGIVQALQETVDDNDVREEKDEEQGNYRFVKDDGNDSSSLPEEEEAEEEFFDYVNYASEKVVLFWNDMVQFGFIDNFSGPQKIIRD</sequence>
<dbReference type="Proteomes" id="UP000761534">
    <property type="component" value="Unassembled WGS sequence"/>
</dbReference>
<reference evidence="4" key="1">
    <citation type="journal article" date="2019" name="G3 (Bethesda)">
        <title>Genome Assemblies of Two Rare Opportunistic Yeast Pathogens: Diutina rugosa (syn. Candida rugosa) and Trichomonascus ciferrii (syn. Candida ciferrii).</title>
        <authorList>
            <person name="Mixao V."/>
            <person name="Saus E."/>
            <person name="Hansen A.P."/>
            <person name="Lass-Florl C."/>
            <person name="Gabaldon T."/>
        </authorList>
    </citation>
    <scope>NUCLEOTIDE SEQUENCE</scope>
    <source>
        <strain evidence="4">CBS 4856</strain>
    </source>
</reference>
<evidence type="ECO:0000313" key="4">
    <source>
        <dbReference type="EMBL" id="KAA8917751.1"/>
    </source>
</evidence>
<dbReference type="PANTHER" id="PTHR22603:SF93">
    <property type="entry name" value="RE24176P"/>
    <property type="match status" value="1"/>
</dbReference>
<dbReference type="GO" id="GO:0004305">
    <property type="term" value="F:ethanolamine kinase activity"/>
    <property type="evidence" value="ECO:0007669"/>
    <property type="project" value="TreeGrafter"/>
</dbReference>
<evidence type="ECO:0000259" key="3">
    <source>
        <dbReference type="Pfam" id="PF04428"/>
    </source>
</evidence>
<feature type="compositionally biased region" description="Basic and acidic residues" evidence="2">
    <location>
        <begin position="424"/>
        <end position="441"/>
    </location>
</feature>
<dbReference type="GO" id="GO:0005737">
    <property type="term" value="C:cytoplasm"/>
    <property type="evidence" value="ECO:0007669"/>
    <property type="project" value="TreeGrafter"/>
</dbReference>
<evidence type="ECO:0000256" key="2">
    <source>
        <dbReference type="SAM" id="MobiDB-lite"/>
    </source>
</evidence>
<name>A0A642VEC9_9ASCO</name>